<dbReference type="PANTHER" id="PTHR20854">
    <property type="entry name" value="INOSITOL MONOPHOSPHATASE"/>
    <property type="match status" value="1"/>
</dbReference>
<dbReference type="AlphaFoldDB" id="N1JJT9"/>
<dbReference type="eggNOG" id="KOG2951">
    <property type="taxonomic scope" value="Eukaryota"/>
</dbReference>
<feature type="binding site" evidence="7">
    <location>
        <position position="89"/>
    </location>
    <ligand>
        <name>Mg(2+)</name>
        <dbReference type="ChEBI" id="CHEBI:18420"/>
        <label>1</label>
        <note>catalytic</note>
    </ligand>
</feature>
<name>N1JJT9_BLUG1</name>
<dbReference type="PROSITE" id="PS00630">
    <property type="entry name" value="IMP_2"/>
    <property type="match status" value="1"/>
</dbReference>
<dbReference type="FunCoup" id="N1JJT9">
    <property type="interactions" value="380"/>
</dbReference>
<dbReference type="InParanoid" id="N1JJT9"/>
<dbReference type="GO" id="GO:0008934">
    <property type="term" value="F:inositol monophosphate 1-phosphatase activity"/>
    <property type="evidence" value="ECO:0007669"/>
    <property type="project" value="InterPro"/>
</dbReference>
<proteinExistence type="inferred from homology"/>
<dbReference type="EC" id="3.1.3.25" evidence="8"/>
<dbReference type="InterPro" id="IPR020550">
    <property type="entry name" value="Inositol_monophosphatase_CS"/>
</dbReference>
<dbReference type="PROSITE" id="PS00629">
    <property type="entry name" value="IMP_1"/>
    <property type="match status" value="1"/>
</dbReference>
<dbReference type="GO" id="GO:0046872">
    <property type="term" value="F:metal ion binding"/>
    <property type="evidence" value="ECO:0007669"/>
    <property type="project" value="UniProtKB-KW"/>
</dbReference>
<evidence type="ECO:0000256" key="2">
    <source>
        <dbReference type="ARBA" id="ARBA00001946"/>
    </source>
</evidence>
<dbReference type="GO" id="GO:0046854">
    <property type="term" value="P:phosphatidylinositol phosphate biosynthetic process"/>
    <property type="evidence" value="ECO:0007669"/>
    <property type="project" value="InterPro"/>
</dbReference>
<evidence type="ECO:0000256" key="7">
    <source>
        <dbReference type="PIRSR" id="PIRSR600760-2"/>
    </source>
</evidence>
<sequence>MAALDLQMVHDQLVSIALEAGRIMLSAESSRAASATKKNSTDLVTETDRAVEKFVSTKLLSIFPTFQFIGEETFSPGQSLTDEPTFIVDPIDGTTNFIHNFPFFCISLGLAVKKVPVVGVIYNPTLEHLYTAFQGNGAYLQIGNNARRRLPLREAEPLNDLSTCLVAAEWGSDRSGPKFELTSDVFKKLVSAKEIGGSMIHSMRSIGSAALSLASVAAGQNDVYWSEGCWAWDVCAGWCILTESGGIMAGLNSGEWECEIEGRMYLAVRGAPSGQKAVVQQLWRVKREVEENLEQQT</sequence>
<evidence type="ECO:0000256" key="1">
    <source>
        <dbReference type="ARBA" id="ARBA00001033"/>
    </source>
</evidence>
<evidence type="ECO:0000256" key="5">
    <source>
        <dbReference type="ARBA" id="ARBA00022801"/>
    </source>
</evidence>
<comment type="caution">
    <text evidence="9">The sequence shown here is derived from an EMBL/GenBank/DDBJ whole genome shotgun (WGS) entry which is preliminary data.</text>
</comment>
<dbReference type="OrthoDB" id="10254945at2759"/>
<evidence type="ECO:0000256" key="3">
    <source>
        <dbReference type="ARBA" id="ARBA00009759"/>
    </source>
</evidence>
<comment type="cofactor">
    <cofactor evidence="2 7 8">
        <name>Mg(2+)</name>
        <dbReference type="ChEBI" id="CHEBI:18420"/>
    </cofactor>
</comment>
<feature type="binding site" evidence="7">
    <location>
        <position position="92"/>
    </location>
    <ligand>
        <name>Mg(2+)</name>
        <dbReference type="ChEBI" id="CHEBI:18420"/>
        <label>1</label>
        <note>catalytic</note>
    </ligand>
</feature>
<evidence type="ECO:0000256" key="6">
    <source>
        <dbReference type="ARBA" id="ARBA00022842"/>
    </source>
</evidence>
<evidence type="ECO:0000256" key="8">
    <source>
        <dbReference type="RuleBase" id="RU364068"/>
    </source>
</evidence>
<dbReference type="CDD" id="cd01639">
    <property type="entry name" value="IMPase"/>
    <property type="match status" value="1"/>
</dbReference>
<dbReference type="FunFam" id="3.30.540.10:FF:000004">
    <property type="entry name" value="Inositol-1-monophosphatase"/>
    <property type="match status" value="1"/>
</dbReference>
<dbReference type="InterPro" id="IPR033942">
    <property type="entry name" value="IMPase"/>
</dbReference>
<keyword evidence="10" id="KW-1185">Reference proteome</keyword>
<feature type="binding site" evidence="7">
    <location>
        <position position="71"/>
    </location>
    <ligand>
        <name>Mg(2+)</name>
        <dbReference type="ChEBI" id="CHEBI:18420"/>
        <label>1</label>
        <note>catalytic</note>
    </ligand>
</feature>
<dbReference type="FunFam" id="3.40.190.80:FF:000012">
    <property type="entry name" value="Inositol-1-monophosphatase"/>
    <property type="match status" value="1"/>
</dbReference>
<evidence type="ECO:0000313" key="10">
    <source>
        <dbReference type="Proteomes" id="UP000015441"/>
    </source>
</evidence>
<dbReference type="Gene3D" id="3.40.190.80">
    <property type="match status" value="1"/>
</dbReference>
<keyword evidence="5 8" id="KW-0378">Hydrolase</keyword>
<feature type="binding site" evidence="7">
    <location>
        <position position="91"/>
    </location>
    <ligand>
        <name>Mg(2+)</name>
        <dbReference type="ChEBI" id="CHEBI:18420"/>
        <label>1</label>
        <note>catalytic</note>
    </ligand>
</feature>
<organism evidence="9 10">
    <name type="scientific">Blumeria graminis f. sp. hordei (strain DH14)</name>
    <name type="common">Barley powdery mildew</name>
    <name type="synonym">Oidium monilioides f. sp. hordei</name>
    <dbReference type="NCBI Taxonomy" id="546991"/>
    <lineage>
        <taxon>Eukaryota</taxon>
        <taxon>Fungi</taxon>
        <taxon>Dikarya</taxon>
        <taxon>Ascomycota</taxon>
        <taxon>Pezizomycotina</taxon>
        <taxon>Leotiomycetes</taxon>
        <taxon>Erysiphales</taxon>
        <taxon>Erysiphaceae</taxon>
        <taxon>Blumeria</taxon>
        <taxon>Blumeria hordei</taxon>
    </lineage>
</organism>
<accession>N1JJT9</accession>
<dbReference type="InterPro" id="IPR020583">
    <property type="entry name" value="Inositol_monoP_metal-BS"/>
</dbReference>
<comment type="pathway">
    <text evidence="8">Polyol metabolism; myo-inositol biosynthesis; myo-inositol from D-glucose 6-phosphate: step 2/2.</text>
</comment>
<dbReference type="EMBL" id="CAUH01007746">
    <property type="protein sequence ID" value="CCU83184.1"/>
    <property type="molecule type" value="Genomic_DNA"/>
</dbReference>
<dbReference type="Gene3D" id="3.30.540.10">
    <property type="entry name" value="Fructose-1,6-Bisphosphatase, subunit A, domain 1"/>
    <property type="match status" value="1"/>
</dbReference>
<gene>
    <name evidence="9" type="ORF">BGHDH14_bgh00859</name>
</gene>
<dbReference type="PRINTS" id="PR00377">
    <property type="entry name" value="IMPHPHTASES"/>
</dbReference>
<comment type="similarity">
    <text evidence="3 8">Belongs to the inositol monophosphatase superfamily.</text>
</comment>
<keyword evidence="6 7" id="KW-0460">Magnesium</keyword>
<reference evidence="9 10" key="1">
    <citation type="journal article" date="2010" name="Science">
        <title>Genome expansion and gene loss in powdery mildew fungi reveal tradeoffs in extreme parasitism.</title>
        <authorList>
            <person name="Spanu P.D."/>
            <person name="Abbott J.C."/>
            <person name="Amselem J."/>
            <person name="Burgis T.A."/>
            <person name="Soanes D.M."/>
            <person name="Stueber K."/>
            <person name="Ver Loren van Themaat E."/>
            <person name="Brown J.K.M."/>
            <person name="Butcher S.A."/>
            <person name="Gurr S.J."/>
            <person name="Lebrun M.-H."/>
            <person name="Ridout C.J."/>
            <person name="Schulze-Lefert P."/>
            <person name="Talbot N.J."/>
            <person name="Ahmadinejad N."/>
            <person name="Ametz C."/>
            <person name="Barton G.R."/>
            <person name="Benjdia M."/>
            <person name="Bidzinski P."/>
            <person name="Bindschedler L.V."/>
            <person name="Both M."/>
            <person name="Brewer M.T."/>
            <person name="Cadle-Davidson L."/>
            <person name="Cadle-Davidson M.M."/>
            <person name="Collemare J."/>
            <person name="Cramer R."/>
            <person name="Frenkel O."/>
            <person name="Godfrey D."/>
            <person name="Harriman J."/>
            <person name="Hoede C."/>
            <person name="King B.C."/>
            <person name="Klages S."/>
            <person name="Kleemann J."/>
            <person name="Knoll D."/>
            <person name="Koti P.S."/>
            <person name="Kreplak J."/>
            <person name="Lopez-Ruiz F.J."/>
            <person name="Lu X."/>
            <person name="Maekawa T."/>
            <person name="Mahanil S."/>
            <person name="Micali C."/>
            <person name="Milgroom M.G."/>
            <person name="Montana G."/>
            <person name="Noir S."/>
            <person name="O'Connell R.J."/>
            <person name="Oberhaensli S."/>
            <person name="Parlange F."/>
            <person name="Pedersen C."/>
            <person name="Quesneville H."/>
            <person name="Reinhardt R."/>
            <person name="Rott M."/>
            <person name="Sacristan S."/>
            <person name="Schmidt S.M."/>
            <person name="Schoen M."/>
            <person name="Skamnioti P."/>
            <person name="Sommer H."/>
            <person name="Stephens A."/>
            <person name="Takahara H."/>
            <person name="Thordal-Christensen H."/>
            <person name="Vigouroux M."/>
            <person name="Wessling R."/>
            <person name="Wicker T."/>
            <person name="Panstruga R."/>
        </authorList>
    </citation>
    <scope>NUCLEOTIDE SEQUENCE [LARGE SCALE GENOMIC DNA]</scope>
    <source>
        <strain evidence="9">DH14</strain>
    </source>
</reference>
<dbReference type="SUPFAM" id="SSF56655">
    <property type="entry name" value="Carbohydrate phosphatase"/>
    <property type="match status" value="1"/>
</dbReference>
<dbReference type="STRING" id="546991.N1JJT9"/>
<feature type="binding site" evidence="7">
    <location>
        <position position="233"/>
    </location>
    <ligand>
        <name>Mg(2+)</name>
        <dbReference type="ChEBI" id="CHEBI:18420"/>
        <label>1</label>
        <note>catalytic</note>
    </ligand>
</feature>
<dbReference type="HOGENOM" id="CLU_044118_1_2_1"/>
<keyword evidence="4 7" id="KW-0479">Metal-binding</keyword>
<dbReference type="Pfam" id="PF00459">
    <property type="entry name" value="Inositol_P"/>
    <property type="match status" value="1"/>
</dbReference>
<protein>
    <recommendedName>
        <fullName evidence="8">Inositol-1-monophosphatase</fullName>
        <ecNumber evidence="8">3.1.3.25</ecNumber>
    </recommendedName>
</protein>
<dbReference type="UniPathway" id="UPA00823">
    <property type="reaction ID" value="UER00788"/>
</dbReference>
<dbReference type="GO" id="GO:0006021">
    <property type="term" value="P:inositol biosynthetic process"/>
    <property type="evidence" value="ECO:0007669"/>
    <property type="project" value="UniProtKB-UniPathway"/>
</dbReference>
<evidence type="ECO:0000313" key="9">
    <source>
        <dbReference type="EMBL" id="CCU83184.1"/>
    </source>
</evidence>
<dbReference type="InterPro" id="IPR000760">
    <property type="entry name" value="Inositol_monophosphatase-like"/>
</dbReference>
<comment type="catalytic activity">
    <reaction evidence="1 8">
        <text>a myo-inositol phosphate + H2O = myo-inositol + phosphate</text>
        <dbReference type="Rhea" id="RHEA:24056"/>
        <dbReference type="ChEBI" id="CHEBI:15377"/>
        <dbReference type="ChEBI" id="CHEBI:17268"/>
        <dbReference type="ChEBI" id="CHEBI:43474"/>
        <dbReference type="ChEBI" id="CHEBI:84139"/>
        <dbReference type="EC" id="3.1.3.25"/>
    </reaction>
</comment>
<dbReference type="Proteomes" id="UP000015441">
    <property type="component" value="Unassembled WGS sequence"/>
</dbReference>
<dbReference type="GO" id="GO:0007165">
    <property type="term" value="P:signal transduction"/>
    <property type="evidence" value="ECO:0007669"/>
    <property type="project" value="TreeGrafter"/>
</dbReference>
<dbReference type="PANTHER" id="PTHR20854:SF4">
    <property type="entry name" value="INOSITOL-1-MONOPHOSPHATASE-RELATED"/>
    <property type="match status" value="1"/>
</dbReference>
<evidence type="ECO:0000256" key="4">
    <source>
        <dbReference type="ARBA" id="ARBA00022723"/>
    </source>
</evidence>